<dbReference type="InterPro" id="IPR017853">
    <property type="entry name" value="GH"/>
</dbReference>
<comment type="caution">
    <text evidence="3">The sequence shown here is derived from an EMBL/GenBank/DDBJ whole genome shotgun (WGS) entry which is preliminary data.</text>
</comment>
<accession>A0A6A2Y752</accession>
<dbReference type="GO" id="GO:0008422">
    <property type="term" value="F:beta-glucosidase activity"/>
    <property type="evidence" value="ECO:0007669"/>
    <property type="project" value="TreeGrafter"/>
</dbReference>
<dbReference type="EMBL" id="VEPZ02001449">
    <property type="protein sequence ID" value="KAE8672296.1"/>
    <property type="molecule type" value="Genomic_DNA"/>
</dbReference>
<dbReference type="AlphaFoldDB" id="A0A6A2Y752"/>
<gene>
    <name evidence="3" type="ORF">F3Y22_tig00111847pilonHSYRG00142</name>
</gene>
<dbReference type="PANTHER" id="PTHR10353">
    <property type="entry name" value="GLYCOSYL HYDROLASE"/>
    <property type="match status" value="1"/>
</dbReference>
<name>A0A6A2Y752_HIBSY</name>
<dbReference type="GO" id="GO:0005975">
    <property type="term" value="P:carbohydrate metabolic process"/>
    <property type="evidence" value="ECO:0007669"/>
    <property type="project" value="InterPro"/>
</dbReference>
<dbReference type="Proteomes" id="UP000436088">
    <property type="component" value="Unassembled WGS sequence"/>
</dbReference>
<dbReference type="Gene3D" id="3.20.20.80">
    <property type="entry name" value="Glycosidases"/>
    <property type="match status" value="1"/>
</dbReference>
<organism evidence="3 4">
    <name type="scientific">Hibiscus syriacus</name>
    <name type="common">Rose of Sharon</name>
    <dbReference type="NCBI Taxonomy" id="106335"/>
    <lineage>
        <taxon>Eukaryota</taxon>
        <taxon>Viridiplantae</taxon>
        <taxon>Streptophyta</taxon>
        <taxon>Embryophyta</taxon>
        <taxon>Tracheophyta</taxon>
        <taxon>Spermatophyta</taxon>
        <taxon>Magnoliopsida</taxon>
        <taxon>eudicotyledons</taxon>
        <taxon>Gunneridae</taxon>
        <taxon>Pentapetalae</taxon>
        <taxon>rosids</taxon>
        <taxon>malvids</taxon>
        <taxon>Malvales</taxon>
        <taxon>Malvaceae</taxon>
        <taxon>Malvoideae</taxon>
        <taxon>Hibiscus</taxon>
    </lineage>
</organism>
<proteinExistence type="inferred from homology"/>
<dbReference type="PRINTS" id="PR00131">
    <property type="entry name" value="GLHYDRLASE1"/>
</dbReference>
<dbReference type="InterPro" id="IPR001360">
    <property type="entry name" value="Glyco_hydro_1"/>
</dbReference>
<reference evidence="3" key="1">
    <citation type="submission" date="2019-09" db="EMBL/GenBank/DDBJ databases">
        <title>Draft genome information of white flower Hibiscus syriacus.</title>
        <authorList>
            <person name="Kim Y.-M."/>
        </authorList>
    </citation>
    <scope>NUCLEOTIDE SEQUENCE [LARGE SCALE GENOMIC DNA]</scope>
    <source>
        <strain evidence="3">YM2019G1</strain>
    </source>
</reference>
<comment type="similarity">
    <text evidence="1 2">Belongs to the glycosyl hydrolase 1 family.</text>
</comment>
<evidence type="ECO:0000313" key="4">
    <source>
        <dbReference type="Proteomes" id="UP000436088"/>
    </source>
</evidence>
<evidence type="ECO:0000256" key="2">
    <source>
        <dbReference type="RuleBase" id="RU003690"/>
    </source>
</evidence>
<dbReference type="PANTHER" id="PTHR10353:SF154">
    <property type="entry name" value="BETA-GLUCOSIDASE 9-RELATED"/>
    <property type="match status" value="1"/>
</dbReference>
<protein>
    <submittedName>
        <fullName evidence="3">Uncharacterized protein</fullName>
    </submittedName>
</protein>
<evidence type="ECO:0000256" key="1">
    <source>
        <dbReference type="ARBA" id="ARBA00010838"/>
    </source>
</evidence>
<keyword evidence="4" id="KW-1185">Reference proteome</keyword>
<dbReference type="Pfam" id="PF00232">
    <property type="entry name" value="Glyco_hydro_1"/>
    <property type="match status" value="1"/>
</dbReference>
<evidence type="ECO:0000313" key="3">
    <source>
        <dbReference type="EMBL" id="KAE8672296.1"/>
    </source>
</evidence>
<sequence length="126" mass="14053">MEPLVRGKYPSIMRKLAKDRLPVFTKEEKKLGEGSLDFIGLNYYTSRYSKNISTYPKGTPVSASTDQHVNATAEKNGVLIGPKAAGSSYLYIYPKGLHKTLKFVKKHYGKNIAIYISENGMETSCL</sequence>
<dbReference type="SUPFAM" id="SSF51445">
    <property type="entry name" value="(Trans)glycosidases"/>
    <property type="match status" value="1"/>
</dbReference>